<organism evidence="2 3">
    <name type="scientific">Xanthomonas pisi</name>
    <dbReference type="NCBI Taxonomy" id="56457"/>
    <lineage>
        <taxon>Bacteria</taxon>
        <taxon>Pseudomonadati</taxon>
        <taxon>Pseudomonadota</taxon>
        <taxon>Gammaproteobacteria</taxon>
        <taxon>Lysobacterales</taxon>
        <taxon>Lysobacteraceae</taxon>
        <taxon>Xanthomonas</taxon>
    </lineage>
</organism>
<accession>A0A2S7D5Z1</accession>
<gene>
    <name evidence="2" type="ORF">XpiCFBP4643_06530</name>
</gene>
<evidence type="ECO:0000313" key="2">
    <source>
        <dbReference type="EMBL" id="PPU69179.1"/>
    </source>
</evidence>
<sequence>MTIALPHILQGSLVTLEQLQPSHREPLRSAAQDDDAIWTYFPKNFNGAGAHFDEWFDWTMEQLRSGRHHPFAVRRQSDERIVGTTRYYDIVSDHKRLAIGSTWYSKEVRGSIINSEVRLLTLNYAFETLGMNRIEMITDPRNVNSRAAMRILGATQEGIMRSHMIYRDGRIRDSILFSIIRSDWPSVEAGLHARLSAMPSPGRP</sequence>
<dbReference type="InterPro" id="IPR000182">
    <property type="entry name" value="GNAT_dom"/>
</dbReference>
<dbReference type="SUPFAM" id="SSF55729">
    <property type="entry name" value="Acyl-CoA N-acyltransferases (Nat)"/>
    <property type="match status" value="1"/>
</dbReference>
<evidence type="ECO:0000259" key="1">
    <source>
        <dbReference type="Pfam" id="PF13302"/>
    </source>
</evidence>
<dbReference type="RefSeq" id="WP_046965489.1">
    <property type="nucleotide sequence ID" value="NZ_MDEI01000004.1"/>
</dbReference>
<proteinExistence type="predicted"/>
<feature type="domain" description="N-acetyltransferase" evidence="1">
    <location>
        <begin position="14"/>
        <end position="154"/>
    </location>
</feature>
<dbReference type="PANTHER" id="PTHR43610:SF1">
    <property type="entry name" value="N-ACETYLTRANSFERASE DOMAIN-CONTAINING PROTEIN"/>
    <property type="match status" value="1"/>
</dbReference>
<dbReference type="Pfam" id="PF13302">
    <property type="entry name" value="Acetyltransf_3"/>
    <property type="match status" value="1"/>
</dbReference>
<keyword evidence="2" id="KW-0808">Transferase</keyword>
<comment type="caution">
    <text evidence="2">The sequence shown here is derived from an EMBL/GenBank/DDBJ whole genome shotgun (WGS) entry which is preliminary data.</text>
</comment>
<dbReference type="Gene3D" id="3.40.630.30">
    <property type="match status" value="1"/>
</dbReference>
<evidence type="ECO:0000313" key="3">
    <source>
        <dbReference type="Proteomes" id="UP000238191"/>
    </source>
</evidence>
<dbReference type="PANTHER" id="PTHR43610">
    <property type="entry name" value="BLL6696 PROTEIN"/>
    <property type="match status" value="1"/>
</dbReference>
<name>A0A2S7D5Z1_9XANT</name>
<dbReference type="Proteomes" id="UP000238191">
    <property type="component" value="Unassembled WGS sequence"/>
</dbReference>
<reference evidence="3" key="1">
    <citation type="submission" date="2016-08" db="EMBL/GenBank/DDBJ databases">
        <authorList>
            <person name="Merda D."/>
            <person name="Briand M."/>
            <person name="Taghouti G."/>
            <person name="Carrere S."/>
            <person name="Gouzy J."/>
            <person name="Portier P."/>
            <person name="Jacques M.-A."/>
            <person name="Fischer-Le Saux M."/>
        </authorList>
    </citation>
    <scope>NUCLEOTIDE SEQUENCE [LARGE SCALE GENOMIC DNA]</scope>
    <source>
        <strain evidence="3">CFBP4643</strain>
    </source>
</reference>
<dbReference type="AlphaFoldDB" id="A0A2S7D5Z1"/>
<dbReference type="InterPro" id="IPR016181">
    <property type="entry name" value="Acyl_CoA_acyltransferase"/>
</dbReference>
<dbReference type="GO" id="GO:0016747">
    <property type="term" value="F:acyltransferase activity, transferring groups other than amino-acyl groups"/>
    <property type="evidence" value="ECO:0007669"/>
    <property type="project" value="InterPro"/>
</dbReference>
<keyword evidence="3" id="KW-1185">Reference proteome</keyword>
<dbReference type="EMBL" id="MDEI01000004">
    <property type="protein sequence ID" value="PPU69179.1"/>
    <property type="molecule type" value="Genomic_DNA"/>
</dbReference>
<protein>
    <submittedName>
        <fullName evidence="2">N-acetyltransferase</fullName>
    </submittedName>
</protein>
<dbReference type="OrthoDB" id="9801656at2"/>